<accession>G0U9W6</accession>
<dbReference type="Pfam" id="PF00004">
    <property type="entry name" value="AAA"/>
    <property type="match status" value="1"/>
</dbReference>
<organism evidence="5">
    <name type="scientific">Trypanosoma vivax (strain Y486)</name>
    <dbReference type="NCBI Taxonomy" id="1055687"/>
    <lineage>
        <taxon>Eukaryota</taxon>
        <taxon>Discoba</taxon>
        <taxon>Euglenozoa</taxon>
        <taxon>Kinetoplastea</taxon>
        <taxon>Metakinetoplastina</taxon>
        <taxon>Trypanosomatida</taxon>
        <taxon>Trypanosomatidae</taxon>
        <taxon>Trypanosoma</taxon>
        <taxon>Duttonella</taxon>
    </lineage>
</organism>
<dbReference type="AlphaFoldDB" id="G0U9W6"/>
<dbReference type="Gene3D" id="1.10.8.60">
    <property type="match status" value="1"/>
</dbReference>
<dbReference type="OMA" id="ALVWPQQ"/>
<dbReference type="PANTHER" id="PTHR23077:SF117">
    <property type="entry name" value="AAA+ ATPASE DOMAIN-CONTAINING PROTEIN"/>
    <property type="match status" value="1"/>
</dbReference>
<dbReference type="InterPro" id="IPR003959">
    <property type="entry name" value="ATPase_AAA_core"/>
</dbReference>
<gene>
    <name evidence="5" type="ORF">TVY486_1100820</name>
</gene>
<evidence type="ECO:0000256" key="1">
    <source>
        <dbReference type="ARBA" id="ARBA00022741"/>
    </source>
</evidence>
<evidence type="ECO:0000259" key="4">
    <source>
        <dbReference type="SMART" id="SM00382"/>
    </source>
</evidence>
<dbReference type="InterPro" id="IPR050168">
    <property type="entry name" value="AAA_ATPase_domain"/>
</dbReference>
<feature type="domain" description="AAA+ ATPase" evidence="4">
    <location>
        <begin position="422"/>
        <end position="559"/>
    </location>
</feature>
<evidence type="ECO:0000256" key="2">
    <source>
        <dbReference type="ARBA" id="ARBA00022840"/>
    </source>
</evidence>
<dbReference type="VEuPathDB" id="TriTrypDB:TvY486_1100820"/>
<proteinExistence type="predicted"/>
<evidence type="ECO:0000313" key="5">
    <source>
        <dbReference type="EMBL" id="CCC52597.1"/>
    </source>
</evidence>
<reference evidence="5" key="1">
    <citation type="journal article" date="2012" name="Proc. Natl. Acad. Sci. U.S.A.">
        <title>Antigenic diversity is generated by distinct evolutionary mechanisms in African trypanosome species.</title>
        <authorList>
            <person name="Jackson A.P."/>
            <person name="Berry A."/>
            <person name="Aslett M."/>
            <person name="Allison H.C."/>
            <person name="Burton P."/>
            <person name="Vavrova-Anderson J."/>
            <person name="Brown R."/>
            <person name="Browne H."/>
            <person name="Corton N."/>
            <person name="Hauser H."/>
            <person name="Gamble J."/>
            <person name="Gilderthorp R."/>
            <person name="Marcello L."/>
            <person name="McQuillan J."/>
            <person name="Otto T.D."/>
            <person name="Quail M.A."/>
            <person name="Sanders M.J."/>
            <person name="van Tonder A."/>
            <person name="Ginger M.L."/>
            <person name="Field M.C."/>
            <person name="Barry J.D."/>
            <person name="Hertz-Fowler C."/>
            <person name="Berriman M."/>
        </authorList>
    </citation>
    <scope>NUCLEOTIDE SEQUENCE</scope>
    <source>
        <strain evidence="5">Y486</strain>
    </source>
</reference>
<name>G0U9W6_TRYVY</name>
<dbReference type="SUPFAM" id="SSF52540">
    <property type="entry name" value="P-loop containing nucleoside triphosphate hydrolases"/>
    <property type="match status" value="1"/>
</dbReference>
<dbReference type="GO" id="GO:0016887">
    <property type="term" value="F:ATP hydrolysis activity"/>
    <property type="evidence" value="ECO:0007669"/>
    <property type="project" value="InterPro"/>
</dbReference>
<dbReference type="InterPro" id="IPR003593">
    <property type="entry name" value="AAA+_ATPase"/>
</dbReference>
<dbReference type="Gene3D" id="3.40.50.300">
    <property type="entry name" value="P-loop containing nucleotide triphosphate hydrolases"/>
    <property type="match status" value="1"/>
</dbReference>
<keyword evidence="2" id="KW-0067">ATP-binding</keyword>
<dbReference type="EMBL" id="HE573027">
    <property type="protein sequence ID" value="CCC52597.1"/>
    <property type="molecule type" value="Genomic_DNA"/>
</dbReference>
<dbReference type="InterPro" id="IPR027417">
    <property type="entry name" value="P-loop_NTPase"/>
</dbReference>
<sequence length="654" mass="71841">MIKVPARWACATSPVALVQVNDGLVAVCSVSPVHNDCVSWELTREVTLTRECAEKLTVQDFSEVEVHHVLLRGEASNKRLRFVEVAARKCEGGDVMRIQTPKRAYVAKTVLLEGPRMNMPGFMESLFAHLVGRYVIPGCHVEGMDGTRYCVKSAELYSGYRGLSLVCGTTRVKLNHKPAGSTCTPSALVGMGDHILELTTVMKAMKNSPGNWIGVCIHEPEDCVAWPLIQECARDVGCVFVQWSPSTAWDRKEGLWDAQLVVLGVPFVDVMFPSFDKVMAGMTARQLRHDISLLTAECSGVRASVVLVGVTASSAVDEVADSLFSMHITVDLPDLHKRAAILAHVRGGDASEYMEEAHKSVGLSSTAMLEVARDFSRAHQLPMKPFYWSEIGGLDEVKRRLRQALIMPRLQPEAFARFNVTPPRGVLLYGPPGCAKTSLVKALCSEGYFSFIYLDSASLISAYVGESERQLREVFRKAARRAPCIVFFDEVEVIGGRRRAGSRDGDHARLLSTLLTEMDGFSTSCGVCFVGATNAPHLLDSALLRPGRFDYHIYVPLPSKQDRRCILEIALGSTSADIERLAEVTEGFSGADLSALSSGVLLELLEGQDEHSAQLLLKDPQVLMKRLIDAAKIFQKTNYDVAALEKFHQDCSSF</sequence>
<dbReference type="PANTHER" id="PTHR23077">
    <property type="entry name" value="AAA-FAMILY ATPASE"/>
    <property type="match status" value="1"/>
</dbReference>
<dbReference type="FunFam" id="3.40.50.300:FF:001025">
    <property type="entry name" value="ATPase family, AAA domain-containing 2B"/>
    <property type="match status" value="1"/>
</dbReference>
<dbReference type="SMART" id="SM00382">
    <property type="entry name" value="AAA"/>
    <property type="match status" value="1"/>
</dbReference>
<protein>
    <submittedName>
        <fullName evidence="5">Putative ATPase</fullName>
    </submittedName>
</protein>
<evidence type="ECO:0000256" key="3">
    <source>
        <dbReference type="ARBA" id="ARBA00023054"/>
    </source>
</evidence>
<dbReference type="GO" id="GO:0005524">
    <property type="term" value="F:ATP binding"/>
    <property type="evidence" value="ECO:0007669"/>
    <property type="project" value="UniProtKB-KW"/>
</dbReference>
<keyword evidence="1" id="KW-0547">Nucleotide-binding</keyword>
<keyword evidence="3" id="KW-0175">Coiled coil</keyword>